<dbReference type="SUPFAM" id="SSF50129">
    <property type="entry name" value="GroES-like"/>
    <property type="match status" value="1"/>
</dbReference>
<dbReference type="EMBL" id="BLXT01005881">
    <property type="protein sequence ID" value="GFO27090.1"/>
    <property type="molecule type" value="Genomic_DNA"/>
</dbReference>
<dbReference type="AlphaFoldDB" id="A0AAV4C6M4"/>
<dbReference type="PANTHER" id="PTHR44054">
    <property type="entry name" value="SYNAPTIC VESICLE MEMBRANE PROTEIN VAT-1 HOMOLOG-LIKE"/>
    <property type="match status" value="1"/>
</dbReference>
<dbReference type="GO" id="GO:0016491">
    <property type="term" value="F:oxidoreductase activity"/>
    <property type="evidence" value="ECO:0007669"/>
    <property type="project" value="UniProtKB-KW"/>
</dbReference>
<name>A0AAV4C6M4_9GAST</name>
<evidence type="ECO:0000256" key="1">
    <source>
        <dbReference type="ARBA" id="ARBA00023002"/>
    </source>
</evidence>
<evidence type="ECO:0000313" key="5">
    <source>
        <dbReference type="Proteomes" id="UP000735302"/>
    </source>
</evidence>
<feature type="region of interest" description="Disordered" evidence="2">
    <location>
        <begin position="1"/>
        <end position="38"/>
    </location>
</feature>
<dbReference type="Gene3D" id="3.90.180.10">
    <property type="entry name" value="Medium-chain alcohol dehydrogenases, catalytic domain"/>
    <property type="match status" value="1"/>
</dbReference>
<feature type="domain" description="Alcohol dehydrogenase-like N-terminal" evidence="3">
    <location>
        <begin position="64"/>
        <end position="119"/>
    </location>
</feature>
<reference evidence="4 5" key="1">
    <citation type="journal article" date="2021" name="Elife">
        <title>Chloroplast acquisition without the gene transfer in kleptoplastic sea slugs, Plakobranchus ocellatus.</title>
        <authorList>
            <person name="Maeda T."/>
            <person name="Takahashi S."/>
            <person name="Yoshida T."/>
            <person name="Shimamura S."/>
            <person name="Takaki Y."/>
            <person name="Nagai Y."/>
            <person name="Toyoda A."/>
            <person name="Suzuki Y."/>
            <person name="Arimoto A."/>
            <person name="Ishii H."/>
            <person name="Satoh N."/>
            <person name="Nishiyama T."/>
            <person name="Hasebe M."/>
            <person name="Maruyama T."/>
            <person name="Minagawa J."/>
            <person name="Obokata J."/>
            <person name="Shigenobu S."/>
        </authorList>
    </citation>
    <scope>NUCLEOTIDE SEQUENCE [LARGE SCALE GENOMIC DNA]</scope>
</reference>
<comment type="caution">
    <text evidence="4">The sequence shown here is derived from an EMBL/GenBank/DDBJ whole genome shotgun (WGS) entry which is preliminary data.</text>
</comment>
<protein>
    <submittedName>
        <fullName evidence="4">Synaptic vesicle membrane protein vat-1-like protein</fullName>
    </submittedName>
</protein>
<evidence type="ECO:0000313" key="4">
    <source>
        <dbReference type="EMBL" id="GFO27090.1"/>
    </source>
</evidence>
<proteinExistence type="predicted"/>
<organism evidence="4 5">
    <name type="scientific">Plakobranchus ocellatus</name>
    <dbReference type="NCBI Taxonomy" id="259542"/>
    <lineage>
        <taxon>Eukaryota</taxon>
        <taxon>Metazoa</taxon>
        <taxon>Spiralia</taxon>
        <taxon>Lophotrochozoa</taxon>
        <taxon>Mollusca</taxon>
        <taxon>Gastropoda</taxon>
        <taxon>Heterobranchia</taxon>
        <taxon>Euthyneura</taxon>
        <taxon>Panpulmonata</taxon>
        <taxon>Sacoglossa</taxon>
        <taxon>Placobranchoidea</taxon>
        <taxon>Plakobranchidae</taxon>
        <taxon>Plakobranchus</taxon>
    </lineage>
</organism>
<evidence type="ECO:0000259" key="3">
    <source>
        <dbReference type="Pfam" id="PF08240"/>
    </source>
</evidence>
<dbReference type="Proteomes" id="UP000735302">
    <property type="component" value="Unassembled WGS sequence"/>
</dbReference>
<dbReference type="InterPro" id="IPR052100">
    <property type="entry name" value="SV-ATPase_mito-regulator"/>
</dbReference>
<sequence length="132" mass="13715">MPETTENATAPEADANAKAQDANATPAAQAEAAPPPKEMKSIVLTGFGGVKMLKVQQKPEPTPGDGDVLIRVKACGMSFPDLMVRQGVIDHPPKTPVIMGFECAGVIEAVGANVNGLKVSFLVNSCAWPGPY</sequence>
<dbReference type="Pfam" id="PF08240">
    <property type="entry name" value="ADH_N"/>
    <property type="match status" value="1"/>
</dbReference>
<dbReference type="InterPro" id="IPR011032">
    <property type="entry name" value="GroES-like_sf"/>
</dbReference>
<gene>
    <name evidence="4" type="ORF">PoB_005359500</name>
</gene>
<dbReference type="InterPro" id="IPR013154">
    <property type="entry name" value="ADH-like_N"/>
</dbReference>
<keyword evidence="1" id="KW-0560">Oxidoreductase</keyword>
<keyword evidence="5" id="KW-1185">Reference proteome</keyword>
<evidence type="ECO:0000256" key="2">
    <source>
        <dbReference type="SAM" id="MobiDB-lite"/>
    </source>
</evidence>
<dbReference type="PANTHER" id="PTHR44054:SF2">
    <property type="entry name" value="SYNAPTIC VESICLE MEMBRANE PROTEIN VAT-1 HOMOLOG-LIKE"/>
    <property type="match status" value="1"/>
</dbReference>
<accession>A0AAV4C6M4</accession>
<feature type="compositionally biased region" description="Low complexity" evidence="2">
    <location>
        <begin position="10"/>
        <end position="32"/>
    </location>
</feature>